<evidence type="ECO:0000313" key="2">
    <source>
        <dbReference type="EMBL" id="MFI1460647.1"/>
    </source>
</evidence>
<evidence type="ECO:0000313" key="3">
    <source>
        <dbReference type="Proteomes" id="UP001611263"/>
    </source>
</evidence>
<dbReference type="GeneID" id="93505242"/>
<dbReference type="RefSeq" id="WP_063820583.1">
    <property type="nucleotide sequence ID" value="NZ_JBIRUQ010000001.1"/>
</dbReference>
<dbReference type="Proteomes" id="UP001611263">
    <property type="component" value="Unassembled WGS sequence"/>
</dbReference>
<accession>A0ABW7THY8</accession>
<dbReference type="EMBL" id="JBIRUQ010000001">
    <property type="protein sequence ID" value="MFI1460647.1"/>
    <property type="molecule type" value="Genomic_DNA"/>
</dbReference>
<comment type="caution">
    <text evidence="2">The sequence shown here is derived from an EMBL/GenBank/DDBJ whole genome shotgun (WGS) entry which is preliminary data.</text>
</comment>
<protein>
    <submittedName>
        <fullName evidence="2">Uncharacterized protein</fullName>
    </submittedName>
</protein>
<name>A0ABW7THY8_9NOCA</name>
<feature type="region of interest" description="Disordered" evidence="1">
    <location>
        <begin position="106"/>
        <end position="126"/>
    </location>
</feature>
<sequence>MSIHITDWLMVSDISPEYAERVQTRHGSSWLLSWLPGVGLSFEQAYAAMELDEILSDPRSVDDTAALTRAQQQAELAGLVLEQVVHLLANRIEARLMEAQILQHPAAAEPAPYRDDPGIIRSGSAA</sequence>
<proteinExistence type="predicted"/>
<gene>
    <name evidence="2" type="ORF">ACH4WX_07975</name>
</gene>
<reference evidence="2 3" key="1">
    <citation type="submission" date="2024-10" db="EMBL/GenBank/DDBJ databases">
        <title>The Natural Products Discovery Center: Release of the First 8490 Sequenced Strains for Exploring Actinobacteria Biosynthetic Diversity.</title>
        <authorList>
            <person name="Kalkreuter E."/>
            <person name="Kautsar S.A."/>
            <person name="Yang D."/>
            <person name="Bader C.D."/>
            <person name="Teijaro C.N."/>
            <person name="Fluegel L."/>
            <person name="Davis C.M."/>
            <person name="Simpson J.R."/>
            <person name="Lauterbach L."/>
            <person name="Steele A.D."/>
            <person name="Gui C."/>
            <person name="Meng S."/>
            <person name="Li G."/>
            <person name="Viehrig K."/>
            <person name="Ye F."/>
            <person name="Su P."/>
            <person name="Kiefer A.F."/>
            <person name="Nichols A."/>
            <person name="Cepeda A.J."/>
            <person name="Yan W."/>
            <person name="Fan B."/>
            <person name="Jiang Y."/>
            <person name="Adhikari A."/>
            <person name="Zheng C.-J."/>
            <person name="Schuster L."/>
            <person name="Cowan T.M."/>
            <person name="Smanski M.J."/>
            <person name="Chevrette M.G."/>
            <person name="De Carvalho L.P.S."/>
            <person name="Shen B."/>
        </authorList>
    </citation>
    <scope>NUCLEOTIDE SEQUENCE [LARGE SCALE GENOMIC DNA]</scope>
    <source>
        <strain evidence="2 3">NPDC020568</strain>
    </source>
</reference>
<evidence type="ECO:0000256" key="1">
    <source>
        <dbReference type="SAM" id="MobiDB-lite"/>
    </source>
</evidence>
<organism evidence="2 3">
    <name type="scientific">Nocardia carnea</name>
    <dbReference type="NCBI Taxonomy" id="37328"/>
    <lineage>
        <taxon>Bacteria</taxon>
        <taxon>Bacillati</taxon>
        <taxon>Actinomycetota</taxon>
        <taxon>Actinomycetes</taxon>
        <taxon>Mycobacteriales</taxon>
        <taxon>Nocardiaceae</taxon>
        <taxon>Nocardia</taxon>
    </lineage>
</organism>
<keyword evidence="3" id="KW-1185">Reference proteome</keyword>